<accession>A0ABQ1RU94</accession>
<protein>
    <submittedName>
        <fullName evidence="2">Uncharacterized protein</fullName>
    </submittedName>
</protein>
<comment type="caution">
    <text evidence="2">The sequence shown here is derived from an EMBL/GenBank/DDBJ whole genome shotgun (WGS) entry which is preliminary data.</text>
</comment>
<keyword evidence="1" id="KW-0812">Transmembrane</keyword>
<gene>
    <name evidence="2" type="ORF">GCM10011357_37750</name>
</gene>
<evidence type="ECO:0000256" key="1">
    <source>
        <dbReference type="SAM" id="Phobius"/>
    </source>
</evidence>
<feature type="transmembrane region" description="Helical" evidence="1">
    <location>
        <begin position="12"/>
        <end position="31"/>
    </location>
</feature>
<proteinExistence type="predicted"/>
<organism evidence="2 3">
    <name type="scientific">Lacimicrobium alkaliphilum</name>
    <dbReference type="NCBI Taxonomy" id="1526571"/>
    <lineage>
        <taxon>Bacteria</taxon>
        <taxon>Pseudomonadati</taxon>
        <taxon>Pseudomonadota</taxon>
        <taxon>Gammaproteobacteria</taxon>
        <taxon>Alteromonadales</taxon>
        <taxon>Alteromonadaceae</taxon>
        <taxon>Lacimicrobium</taxon>
    </lineage>
</organism>
<feature type="transmembrane region" description="Helical" evidence="1">
    <location>
        <begin position="37"/>
        <end position="60"/>
    </location>
</feature>
<keyword evidence="1" id="KW-0472">Membrane</keyword>
<name>A0ABQ1RU94_9ALTE</name>
<reference evidence="3" key="1">
    <citation type="journal article" date="2019" name="Int. J. Syst. Evol. Microbiol.">
        <title>The Global Catalogue of Microorganisms (GCM) 10K type strain sequencing project: providing services to taxonomists for standard genome sequencing and annotation.</title>
        <authorList>
            <consortium name="The Broad Institute Genomics Platform"/>
            <consortium name="The Broad Institute Genome Sequencing Center for Infectious Disease"/>
            <person name="Wu L."/>
            <person name="Ma J."/>
        </authorList>
    </citation>
    <scope>NUCLEOTIDE SEQUENCE [LARGE SCALE GENOMIC DNA]</scope>
    <source>
        <strain evidence="3">CGMCC 1.12923</strain>
    </source>
</reference>
<keyword evidence="1" id="KW-1133">Transmembrane helix</keyword>
<keyword evidence="3" id="KW-1185">Reference proteome</keyword>
<dbReference type="RefSeq" id="WP_099036559.1">
    <property type="nucleotide sequence ID" value="NZ_BMGJ01000023.1"/>
</dbReference>
<dbReference type="Proteomes" id="UP000614272">
    <property type="component" value="Unassembled WGS sequence"/>
</dbReference>
<sequence>MQYQRITNLAHALLIFAVLAMLTTIWVGYIRPEQFSIAIQITAHISLIFAATMLKIAYVLRCIGRYERKMEV</sequence>
<evidence type="ECO:0000313" key="2">
    <source>
        <dbReference type="EMBL" id="GGD79200.1"/>
    </source>
</evidence>
<evidence type="ECO:0000313" key="3">
    <source>
        <dbReference type="Proteomes" id="UP000614272"/>
    </source>
</evidence>
<dbReference type="EMBL" id="BMGJ01000023">
    <property type="protein sequence ID" value="GGD79200.1"/>
    <property type="molecule type" value="Genomic_DNA"/>
</dbReference>